<evidence type="ECO:0000259" key="11">
    <source>
        <dbReference type="Pfam" id="PF00593"/>
    </source>
</evidence>
<comment type="similarity">
    <text evidence="8 9">Belongs to the TonB-dependent receptor family.</text>
</comment>
<feature type="region of interest" description="Disordered" evidence="10">
    <location>
        <begin position="1"/>
        <end position="46"/>
    </location>
</feature>
<dbReference type="Gene3D" id="2.40.170.20">
    <property type="entry name" value="TonB-dependent receptor, beta-barrel domain"/>
    <property type="match status" value="1"/>
</dbReference>
<dbReference type="Proteomes" id="UP000240996">
    <property type="component" value="Unassembled WGS sequence"/>
</dbReference>
<dbReference type="PROSITE" id="PS52016">
    <property type="entry name" value="TONB_DEPENDENT_REC_3"/>
    <property type="match status" value="1"/>
</dbReference>
<feature type="domain" description="TonB-dependent receptor-like beta-barrel" evidence="11">
    <location>
        <begin position="579"/>
        <end position="1040"/>
    </location>
</feature>
<dbReference type="InterPro" id="IPR039426">
    <property type="entry name" value="TonB-dep_rcpt-like"/>
</dbReference>
<accession>A0A2T4YTX4</accession>
<dbReference type="InterPro" id="IPR037066">
    <property type="entry name" value="Plug_dom_sf"/>
</dbReference>
<gene>
    <name evidence="13" type="ORF">C8J24_0657</name>
</gene>
<keyword evidence="4 8" id="KW-0812">Transmembrane</keyword>
<evidence type="ECO:0000259" key="12">
    <source>
        <dbReference type="Pfam" id="PF07715"/>
    </source>
</evidence>
<keyword evidence="7 8" id="KW-0998">Cell outer membrane</keyword>
<evidence type="ECO:0000256" key="2">
    <source>
        <dbReference type="ARBA" id="ARBA00022448"/>
    </source>
</evidence>
<dbReference type="Gene3D" id="2.170.130.10">
    <property type="entry name" value="TonB-dependent receptor, plug domain"/>
    <property type="match status" value="1"/>
</dbReference>
<keyword evidence="6 8" id="KW-0472">Membrane</keyword>
<keyword evidence="5 9" id="KW-0798">TonB box</keyword>
<evidence type="ECO:0000256" key="4">
    <source>
        <dbReference type="ARBA" id="ARBA00022692"/>
    </source>
</evidence>
<dbReference type="InterPro" id="IPR036942">
    <property type="entry name" value="Beta-barrel_TonB_sf"/>
</dbReference>
<keyword evidence="13" id="KW-0675">Receptor</keyword>
<dbReference type="SUPFAM" id="SSF56935">
    <property type="entry name" value="Porins"/>
    <property type="match status" value="1"/>
</dbReference>
<evidence type="ECO:0000256" key="10">
    <source>
        <dbReference type="SAM" id="MobiDB-lite"/>
    </source>
</evidence>
<keyword evidence="14" id="KW-1185">Reference proteome</keyword>
<evidence type="ECO:0000313" key="14">
    <source>
        <dbReference type="Proteomes" id="UP000240996"/>
    </source>
</evidence>
<evidence type="ECO:0000256" key="5">
    <source>
        <dbReference type="ARBA" id="ARBA00023077"/>
    </source>
</evidence>
<name>A0A2T4YTX4_9SPHN</name>
<evidence type="ECO:0000256" key="8">
    <source>
        <dbReference type="PROSITE-ProRule" id="PRU01360"/>
    </source>
</evidence>
<evidence type="ECO:0000313" key="13">
    <source>
        <dbReference type="EMBL" id="PTM47266.1"/>
    </source>
</evidence>
<comment type="caution">
    <text evidence="13">The sequence shown here is derived from an EMBL/GenBank/DDBJ whole genome shotgun (WGS) entry which is preliminary data.</text>
</comment>
<reference evidence="13 14" key="1">
    <citation type="submission" date="2018-04" db="EMBL/GenBank/DDBJ databases">
        <title>Genomic Encyclopedia of Type Strains, Phase III (KMG-III): the genomes of soil and plant-associated and newly described type strains.</title>
        <authorList>
            <person name="Whitman W."/>
        </authorList>
    </citation>
    <scope>NUCLEOTIDE SEQUENCE [LARGE SCALE GENOMIC DNA]</scope>
    <source>
        <strain evidence="13 14">NW12</strain>
    </source>
</reference>
<evidence type="ECO:0000256" key="3">
    <source>
        <dbReference type="ARBA" id="ARBA00022452"/>
    </source>
</evidence>
<organism evidence="13 14">
    <name type="scientific">Sphingomonas aerolata</name>
    <dbReference type="NCBI Taxonomy" id="185951"/>
    <lineage>
        <taxon>Bacteria</taxon>
        <taxon>Pseudomonadati</taxon>
        <taxon>Pseudomonadota</taxon>
        <taxon>Alphaproteobacteria</taxon>
        <taxon>Sphingomonadales</taxon>
        <taxon>Sphingomonadaceae</taxon>
        <taxon>Sphingomonas</taxon>
    </lineage>
</organism>
<feature type="domain" description="TonB-dependent receptor plug" evidence="12">
    <location>
        <begin position="58"/>
        <end position="174"/>
    </location>
</feature>
<dbReference type="GO" id="GO:0009279">
    <property type="term" value="C:cell outer membrane"/>
    <property type="evidence" value="ECO:0007669"/>
    <property type="project" value="UniProtKB-SubCell"/>
</dbReference>
<comment type="subcellular location">
    <subcellularLocation>
        <location evidence="1 8">Cell outer membrane</location>
        <topology evidence="1 8">Multi-pass membrane protein</topology>
    </subcellularLocation>
</comment>
<dbReference type="PANTHER" id="PTHR47234">
    <property type="match status" value="1"/>
</dbReference>
<feature type="compositionally biased region" description="Low complexity" evidence="10">
    <location>
        <begin position="1"/>
        <end position="21"/>
    </location>
</feature>
<dbReference type="InterPro" id="IPR000531">
    <property type="entry name" value="Beta-barrel_TonB"/>
</dbReference>
<evidence type="ECO:0000256" key="1">
    <source>
        <dbReference type="ARBA" id="ARBA00004571"/>
    </source>
</evidence>
<evidence type="ECO:0000256" key="9">
    <source>
        <dbReference type="RuleBase" id="RU003357"/>
    </source>
</evidence>
<dbReference type="Pfam" id="PF00593">
    <property type="entry name" value="TonB_dep_Rec_b-barrel"/>
    <property type="match status" value="1"/>
</dbReference>
<dbReference type="PANTHER" id="PTHR47234:SF2">
    <property type="entry name" value="TONB-DEPENDENT RECEPTOR"/>
    <property type="match status" value="1"/>
</dbReference>
<evidence type="ECO:0000256" key="6">
    <source>
        <dbReference type="ARBA" id="ARBA00023136"/>
    </source>
</evidence>
<evidence type="ECO:0000256" key="7">
    <source>
        <dbReference type="ARBA" id="ARBA00023237"/>
    </source>
</evidence>
<proteinExistence type="inferred from homology"/>
<sequence>MQAQNAGSPAAGAADASATDTQVSTAVGSDPTVVDETPPGGGSKEIVVTGSRIRRPNLESTVPIASIRSQDIYSRADPNVGEALNDLPQLRSTFSQQNPGSGIGVAGLNLLDLRGLGVQRTLVLVNGRRHVPSDIQNTAAAVDTNTIPTDLIERIDIVTGGNSAVYGSDAIAGVVNFVLKNNFDGLQLRAGNSIPQFGSGGNRYISGIAGKNFADDRGNLTAALEYSKQDRLFGSQIPYFRQSNGFVTNDVDGAGLTNGSDGIPDVVFGRNIRSSTIARFGLVPVVQTRNTAAPCGAGIPGGTGARTNYNCNYLFDSAGNLVPQTGNRISTGPTGTFLGGNGDNNREDRLLSVLPKNERFSANLLGHFKVSDAADFFVEAKYARAHTVGSNSGPAFNQGFNQTFSDYRANYRLDNPFLNSAARTTLTNAILASGSNTSLTGGAGALSAADRAAIADGSYRFTNARNFSDLGIRDEDTVREVYRIVAGVRGDLTPHVNYEISGNYGRANQKITILGNVNQQRLLLAQDAGIDPNNPGAGIQCRSKFDPAARGGVADLDGNAVAAARLASDIAACVPYNAFGGLDNTAARNYIVSNSGSRGRLSQYDATGFVNVDSGGFFNLPGGAIAVVLGGEYRREDANFVADPDVQDGLTFLNALQTFDPPTLEVAEGFGELNVPILKDMPFFNSLSLSGAARYSHYNKAYGSTGSVWAWNFGGEWSPVRDIRFRANYGKAVRAPNYTDTASPTNQDFAPGFLDPCNAGRIGSGTPQRNTNCQAALGGLINNAEFQGLTNLGYSLEILSGSNPLLEQETSKSLTVGAVLTPRFLPGFDLTIDYFDIDVKNVITAATAQQIVDLCYDNSQFCNLFQRYTGSGAGPNGEVPGQILQGSLTQASLNFASLKRRGIDVQANYNHSIGEAARLNVRGYYTHQLRNSNFTDPTRPSFETRILGQLGTPKDEFTFNADLTVGQFTVGYGAHYIGPMLTTAYANLYPINGNPAQNVDANDIRRYPDVVYHNVRASVQLGSDTANRKGMEWFVGIDNLGNRKPPLGSTATGADSAIYEVIGRSFFTGVRATF</sequence>
<dbReference type="EMBL" id="PZZN01000001">
    <property type="protein sequence ID" value="PTM47266.1"/>
    <property type="molecule type" value="Genomic_DNA"/>
</dbReference>
<dbReference type="Pfam" id="PF07715">
    <property type="entry name" value="Plug"/>
    <property type="match status" value="1"/>
</dbReference>
<keyword evidence="3 8" id="KW-1134">Transmembrane beta strand</keyword>
<keyword evidence="2 8" id="KW-0813">Transport</keyword>
<dbReference type="InterPro" id="IPR012910">
    <property type="entry name" value="Plug_dom"/>
</dbReference>
<protein>
    <submittedName>
        <fullName evidence="13">TonB-dependent receptor-like protein</fullName>
    </submittedName>
</protein>
<dbReference type="AlphaFoldDB" id="A0A2T4YTX4"/>